<protein>
    <submittedName>
        <fullName evidence="1">Uncharacterized protein</fullName>
    </submittedName>
</protein>
<accession>A0AAE1NH96</accession>
<evidence type="ECO:0000313" key="2">
    <source>
        <dbReference type="Proteomes" id="UP001292094"/>
    </source>
</evidence>
<sequence>MSLLLSDNHNVVNETCAGNIVYLWLNLGSLADRRGVQDVQETNWLVLSSGLLYQDVWLVGAVLGFNAQKQVGECSCTRNLATINVHPSIYNSTSIIS</sequence>
<dbReference type="EMBL" id="JAWZYT010005980">
    <property type="protein sequence ID" value="KAK4289120.1"/>
    <property type="molecule type" value="Genomic_DNA"/>
</dbReference>
<dbReference type="AlphaFoldDB" id="A0AAE1NH96"/>
<keyword evidence="2" id="KW-1185">Reference proteome</keyword>
<gene>
    <name evidence="1" type="ORF">Pmani_037894</name>
</gene>
<comment type="caution">
    <text evidence="1">The sequence shown here is derived from an EMBL/GenBank/DDBJ whole genome shotgun (WGS) entry which is preliminary data.</text>
</comment>
<evidence type="ECO:0000313" key="1">
    <source>
        <dbReference type="EMBL" id="KAK4289120.1"/>
    </source>
</evidence>
<organism evidence="1 2">
    <name type="scientific">Petrolisthes manimaculis</name>
    <dbReference type="NCBI Taxonomy" id="1843537"/>
    <lineage>
        <taxon>Eukaryota</taxon>
        <taxon>Metazoa</taxon>
        <taxon>Ecdysozoa</taxon>
        <taxon>Arthropoda</taxon>
        <taxon>Crustacea</taxon>
        <taxon>Multicrustacea</taxon>
        <taxon>Malacostraca</taxon>
        <taxon>Eumalacostraca</taxon>
        <taxon>Eucarida</taxon>
        <taxon>Decapoda</taxon>
        <taxon>Pleocyemata</taxon>
        <taxon>Anomura</taxon>
        <taxon>Galatheoidea</taxon>
        <taxon>Porcellanidae</taxon>
        <taxon>Petrolisthes</taxon>
    </lineage>
</organism>
<name>A0AAE1NH96_9EUCA</name>
<reference evidence="1" key="1">
    <citation type="submission" date="2023-11" db="EMBL/GenBank/DDBJ databases">
        <title>Genome assemblies of two species of porcelain crab, Petrolisthes cinctipes and Petrolisthes manimaculis (Anomura: Porcellanidae).</title>
        <authorList>
            <person name="Angst P."/>
        </authorList>
    </citation>
    <scope>NUCLEOTIDE SEQUENCE</scope>
    <source>
        <strain evidence="1">PB745_02</strain>
        <tissue evidence="1">Gill</tissue>
    </source>
</reference>
<proteinExistence type="predicted"/>
<dbReference type="Proteomes" id="UP001292094">
    <property type="component" value="Unassembled WGS sequence"/>
</dbReference>